<name>A0A060UN46_9PROT</name>
<accession>A0A060UN46</accession>
<reference evidence="2 4" key="3">
    <citation type="submission" date="2016-07" db="EMBL/GenBank/DDBJ databases">
        <title>Draft genome of a psychrotolerant acidophile Acidithiobacillus ferrivorans strain YL15.</title>
        <authorList>
            <person name="Peng T."/>
            <person name="Ma L."/>
            <person name="Nan M."/>
            <person name="An N."/>
            <person name="Wang M."/>
            <person name="Qiu G."/>
            <person name="Zeng W."/>
        </authorList>
    </citation>
    <scope>NUCLEOTIDE SEQUENCE [LARGE SCALE GENOMIC DNA]</scope>
    <source>
        <strain evidence="2 4">YL15</strain>
    </source>
</reference>
<dbReference type="RefSeq" id="WP_035192167.1">
    <property type="nucleotide sequence ID" value="NZ_CCCS020000028.1"/>
</dbReference>
<protein>
    <submittedName>
        <fullName evidence="1">Uncharacterized protein</fullName>
    </submittedName>
</protein>
<evidence type="ECO:0000313" key="3">
    <source>
        <dbReference type="EMBL" id="SMH65311.1"/>
    </source>
</evidence>
<reference evidence="3 5" key="4">
    <citation type="submission" date="2017-03" db="EMBL/GenBank/DDBJ databases">
        <authorList>
            <person name="Regsiter A."/>
            <person name="William W."/>
        </authorList>
    </citation>
    <scope>NUCLEOTIDE SEQUENCE [LARGE SCALE GENOMIC DNA]</scope>
    <source>
        <strain evidence="3">PRJEB5721</strain>
    </source>
</reference>
<reference evidence="1" key="2">
    <citation type="submission" date="2014-07" db="EMBL/GenBank/DDBJ databases">
        <title>Initial genome analysis of the psychrotolerant acidophile Acidithiobacillus ferrivorans CF27: insights into iron and sulfur oxidation pathways and into biofilm formation.</title>
        <authorList>
            <person name="Talla E."/>
            <person name="Hedrich S."/>
            <person name="Mangenot S."/>
            <person name="Ji B."/>
            <person name="Johnson D.B."/>
            <person name="Barbe V."/>
            <person name="Bonnefoy V."/>
        </authorList>
    </citation>
    <scope>NUCLEOTIDE SEQUENCE [LARGE SCALE GENOMIC DNA]</scope>
    <source>
        <strain evidence="1">CF27</strain>
    </source>
</reference>
<dbReference type="EMBL" id="CCCS020000028">
    <property type="protein sequence ID" value="CDQ09880.1"/>
    <property type="molecule type" value="Genomic_DNA"/>
</dbReference>
<proteinExistence type="predicted"/>
<dbReference type="AlphaFoldDB" id="A0A060UN46"/>
<dbReference type="Proteomes" id="UP000193925">
    <property type="component" value="Chromosome AFERRI"/>
</dbReference>
<dbReference type="Proteomes" id="UP000093129">
    <property type="component" value="Unassembled WGS sequence"/>
</dbReference>
<dbReference type="EMBL" id="MASQ01000043">
    <property type="protein sequence ID" value="OCB03839.1"/>
    <property type="molecule type" value="Genomic_DNA"/>
</dbReference>
<dbReference type="EMBL" id="LT841305">
    <property type="protein sequence ID" value="SMH65311.1"/>
    <property type="molecule type" value="Genomic_DNA"/>
</dbReference>
<organism evidence="1">
    <name type="scientific">Acidithiobacillus ferrivorans</name>
    <dbReference type="NCBI Taxonomy" id="160808"/>
    <lineage>
        <taxon>Bacteria</taxon>
        <taxon>Pseudomonadati</taxon>
        <taxon>Pseudomonadota</taxon>
        <taxon>Acidithiobacillia</taxon>
        <taxon>Acidithiobacillales</taxon>
        <taxon>Acidithiobacillaceae</taxon>
        <taxon>Acidithiobacillus</taxon>
    </lineage>
</organism>
<reference evidence="1" key="1">
    <citation type="submission" date="2014-03" db="EMBL/GenBank/DDBJ databases">
        <authorList>
            <person name="Genoscope - CEA"/>
        </authorList>
    </citation>
    <scope>NUCLEOTIDE SEQUENCE [LARGE SCALE GENOMIC DNA]</scope>
    <source>
        <strain evidence="1">CF27</strain>
    </source>
</reference>
<sequence>MARHSPPLPLDTLRAFFTLSHLSLSEMARRFGLSRSNLMGLLSGLSTVGSDKVDQLLAWSGLERRSGAELGLLPGLHLWQISSAREMEALFELPSTLLPDPSTVTDFDLILDLPLIDESRVHLLIHLPEDRHILLSSRPDFFRLLQDRWPVLNRPQHLQCFRPPHTLPGLVAVSGRGSPLFLPSASVPSMFSPIGPVSSSVATHVADWATRARQHLHLDLEHCLSVDDQVIPSNSASCTSFLDMDAASEKPVSRFDAGNTPTPVDATCTQTRQLLTRRLDVGGGAHREICDIPLFLLEGKHDYPSGMIRMDRAFLGPERLALGKAQRLRFYQQSPESTEGVRWLVVMAAGSPPCGHPGSSRDGMSPRGCRYLVRREGHLHITDTPEEGDSWIGTVVGRFEAFPLLT</sequence>
<evidence type="ECO:0000313" key="4">
    <source>
        <dbReference type="Proteomes" id="UP000093129"/>
    </source>
</evidence>
<evidence type="ECO:0000313" key="5">
    <source>
        <dbReference type="Proteomes" id="UP000193925"/>
    </source>
</evidence>
<gene>
    <name evidence="3" type="ORF">AFERRI_20093</name>
    <name evidence="1" type="ORF">AFERRI_340023</name>
    <name evidence="2" type="ORF">BBC27_06105</name>
</gene>
<keyword evidence="5" id="KW-1185">Reference proteome</keyword>
<evidence type="ECO:0000313" key="2">
    <source>
        <dbReference type="EMBL" id="OCB03839.1"/>
    </source>
</evidence>
<evidence type="ECO:0000313" key="1">
    <source>
        <dbReference type="EMBL" id="CDQ09880.1"/>
    </source>
</evidence>